<proteinExistence type="predicted"/>
<evidence type="ECO:0000313" key="4">
    <source>
        <dbReference type="Proteomes" id="UP000076584"/>
    </source>
</evidence>
<dbReference type="Pfam" id="PF20516">
    <property type="entry name" value="PDDEXK_12"/>
    <property type="match status" value="1"/>
</dbReference>
<feature type="compositionally biased region" description="Low complexity" evidence="1">
    <location>
        <begin position="134"/>
        <end position="145"/>
    </location>
</feature>
<feature type="compositionally biased region" description="Polar residues" evidence="1">
    <location>
        <begin position="84"/>
        <end position="95"/>
    </location>
</feature>
<keyword evidence="4" id="KW-1185">Reference proteome</keyword>
<evidence type="ECO:0000256" key="1">
    <source>
        <dbReference type="SAM" id="MobiDB-lite"/>
    </source>
</evidence>
<comment type="caution">
    <text evidence="3">The sequence shown here is derived from an EMBL/GenBank/DDBJ whole genome shotgun (WGS) entry which is preliminary data.</text>
</comment>
<reference evidence="3 4" key="1">
    <citation type="submission" date="2015-06" db="EMBL/GenBank/DDBJ databases">
        <title>Survival trade-offs in plant roots during colonization by closely related pathogenic and mutualistic fungi.</title>
        <authorList>
            <person name="Hacquard S."/>
            <person name="Kracher B."/>
            <person name="Hiruma K."/>
            <person name="Weinman A."/>
            <person name="Muench P."/>
            <person name="Garrido Oter R."/>
            <person name="Ver Loren van Themaat E."/>
            <person name="Dallerey J.-F."/>
            <person name="Damm U."/>
            <person name="Henrissat B."/>
            <person name="Lespinet O."/>
            <person name="Thon M."/>
            <person name="Kemen E."/>
            <person name="McHardy A.C."/>
            <person name="Schulze-Lefert P."/>
            <person name="O'Connell R.J."/>
        </authorList>
    </citation>
    <scope>NUCLEOTIDE SEQUENCE [LARGE SCALE GENOMIC DNA]</scope>
    <source>
        <strain evidence="3 4">MAFF 238704</strain>
    </source>
</reference>
<accession>A0A167CAD7</accession>
<feature type="region of interest" description="Disordered" evidence="1">
    <location>
        <begin position="43"/>
        <end position="147"/>
    </location>
</feature>
<organism evidence="3 4">
    <name type="scientific">Colletotrichum incanum</name>
    <name type="common">Soybean anthracnose fungus</name>
    <dbReference type="NCBI Taxonomy" id="1573173"/>
    <lineage>
        <taxon>Eukaryota</taxon>
        <taxon>Fungi</taxon>
        <taxon>Dikarya</taxon>
        <taxon>Ascomycota</taxon>
        <taxon>Pezizomycotina</taxon>
        <taxon>Sordariomycetes</taxon>
        <taxon>Hypocreomycetidae</taxon>
        <taxon>Glomerellales</taxon>
        <taxon>Glomerellaceae</taxon>
        <taxon>Colletotrichum</taxon>
        <taxon>Colletotrichum spaethianum species complex</taxon>
    </lineage>
</organism>
<evidence type="ECO:0000259" key="2">
    <source>
        <dbReference type="Pfam" id="PF20516"/>
    </source>
</evidence>
<name>A0A167CAD7_COLIC</name>
<dbReference type="Proteomes" id="UP000076584">
    <property type="component" value="Unassembled WGS sequence"/>
</dbReference>
<gene>
    <name evidence="3" type="ORF">CI238_12929</name>
</gene>
<dbReference type="InterPro" id="IPR046797">
    <property type="entry name" value="PDDEXK_12"/>
</dbReference>
<protein>
    <recommendedName>
        <fullName evidence="2">PD-(D/E)XK nuclease-like domain-containing protein</fullName>
    </recommendedName>
</protein>
<dbReference type="AlphaFoldDB" id="A0A167CAD7"/>
<feature type="non-terminal residue" evidence="3">
    <location>
        <position position="1"/>
    </location>
</feature>
<feature type="domain" description="PD-(D/E)XK nuclease-like" evidence="2">
    <location>
        <begin position="213"/>
        <end position="456"/>
    </location>
</feature>
<feature type="region of interest" description="Disordered" evidence="1">
    <location>
        <begin position="1"/>
        <end position="30"/>
    </location>
</feature>
<dbReference type="EMBL" id="LFIW01001451">
    <property type="protein sequence ID" value="KZL82334.1"/>
    <property type="molecule type" value="Genomic_DNA"/>
</dbReference>
<sequence length="470" mass="52337">LASATTENHRFCTQLDPKNPIREPHSMTSGHIQQSVLTWLDTLSTACPDPPSRSISSGHERRKRQALDADASQPPSKRPCCLTPPSSTHMSVSPTKRSHDTSDSVSVASSYQDDDQTPKKRKIGMVPEWGNPLVTTSSRRSASVSPKKLARNWAVRNASARQFTIKEDIPASLQSMWKDIGRYDRGIGTIGLTEKEAVEAAQANIPEYEQDVFESFFYEQEPPAGDGTRTTLGPTPSVAAVLDIMERGISCRDEQIDEAGWNQIVHSRILELAFTGLWCKNDDTVAFCPCTSATIMTNYTDAVSRKVDFCAFIRPDALSAIAIQTIRDQDALASISINHTDFAPLRARPIALSIETKIHGEGMNNAEAQLVTWHAAQWRLLDRLVGRADPKMPLPEFLPGIIIQGHEWLFVASTKRGDQVTLWTSQHIGSTAKATGVYQIVCVLQYLKRWIEDTYWPWFRQAVLRFSSES</sequence>
<evidence type="ECO:0000313" key="3">
    <source>
        <dbReference type="EMBL" id="KZL82334.1"/>
    </source>
</evidence>
<dbReference type="STRING" id="1573173.A0A167CAD7"/>